<evidence type="ECO:0000256" key="3">
    <source>
        <dbReference type="ARBA" id="ARBA00005417"/>
    </source>
</evidence>
<keyword evidence="8" id="KW-0067">ATP-binding</keyword>
<evidence type="ECO:0000313" key="15">
    <source>
        <dbReference type="Proteomes" id="UP000287547"/>
    </source>
</evidence>
<feature type="domain" description="ABC transporter" evidence="12">
    <location>
        <begin position="331"/>
        <end position="572"/>
    </location>
</feature>
<dbReference type="Gene3D" id="1.10.3720.10">
    <property type="entry name" value="MetI-like"/>
    <property type="match status" value="1"/>
</dbReference>
<reference evidence="14 15" key="1">
    <citation type="submission" date="2018-05" db="EMBL/GenBank/DDBJ databases">
        <title>Evolution of GPA BGCs.</title>
        <authorList>
            <person name="Waglechner N."/>
            <person name="Wright G.D."/>
        </authorList>
    </citation>
    <scope>NUCLEOTIDE SEQUENCE [LARGE SCALE GENOMIC DNA]</scope>
    <source>
        <strain evidence="14 15">A82846</strain>
    </source>
</reference>
<keyword evidence="5" id="KW-1003">Cell membrane</keyword>
<dbReference type="Proteomes" id="UP000287547">
    <property type="component" value="Unassembled WGS sequence"/>
</dbReference>
<dbReference type="SUPFAM" id="SSF161098">
    <property type="entry name" value="MetI-like"/>
    <property type="match status" value="1"/>
</dbReference>
<evidence type="ECO:0000313" key="14">
    <source>
        <dbReference type="EMBL" id="RSM75918.1"/>
    </source>
</evidence>
<dbReference type="NCBIfam" id="TIGR01727">
    <property type="entry name" value="oligo_HPY"/>
    <property type="match status" value="1"/>
</dbReference>
<evidence type="ECO:0000259" key="13">
    <source>
        <dbReference type="PROSITE" id="PS50928"/>
    </source>
</evidence>
<comment type="subcellular location">
    <subcellularLocation>
        <location evidence="11">Cell membrane</location>
        <topology evidence="11">Multi-pass membrane protein</topology>
    </subcellularLocation>
    <subcellularLocation>
        <location evidence="2">Cell membrane</location>
        <topology evidence="2">Peripheral membrane protein</topology>
    </subcellularLocation>
    <subcellularLocation>
        <location evidence="1">Membrane</location>
        <topology evidence="1">Multi-pass membrane protein</topology>
    </subcellularLocation>
</comment>
<dbReference type="InterPro" id="IPR050388">
    <property type="entry name" value="ABC_Ni/Peptide_Import"/>
</dbReference>
<name>A0A428YYY9_KIBAR</name>
<evidence type="ECO:0000256" key="7">
    <source>
        <dbReference type="ARBA" id="ARBA00022741"/>
    </source>
</evidence>
<dbReference type="PROSITE" id="PS00211">
    <property type="entry name" value="ABC_TRANSPORTER_1"/>
    <property type="match status" value="1"/>
</dbReference>
<dbReference type="SUPFAM" id="SSF52540">
    <property type="entry name" value="P-loop containing nucleoside triphosphate hydrolases"/>
    <property type="match status" value="1"/>
</dbReference>
<evidence type="ECO:0000256" key="8">
    <source>
        <dbReference type="ARBA" id="ARBA00022840"/>
    </source>
</evidence>
<dbReference type="InterPro" id="IPR000515">
    <property type="entry name" value="MetI-like"/>
</dbReference>
<keyword evidence="6 11" id="KW-0812">Transmembrane</keyword>
<dbReference type="InterPro" id="IPR027417">
    <property type="entry name" value="P-loop_NTPase"/>
</dbReference>
<dbReference type="PROSITE" id="PS50893">
    <property type="entry name" value="ABC_TRANSPORTER_2"/>
    <property type="match status" value="1"/>
</dbReference>
<dbReference type="GO" id="GO:0015833">
    <property type="term" value="P:peptide transport"/>
    <property type="evidence" value="ECO:0007669"/>
    <property type="project" value="InterPro"/>
</dbReference>
<dbReference type="AlphaFoldDB" id="A0A428YYY9"/>
<dbReference type="PANTHER" id="PTHR43297">
    <property type="entry name" value="OLIGOPEPTIDE TRANSPORT ATP-BINDING PROTEIN APPD"/>
    <property type="match status" value="1"/>
</dbReference>
<dbReference type="CDD" id="cd06261">
    <property type="entry name" value="TM_PBP2"/>
    <property type="match status" value="1"/>
</dbReference>
<evidence type="ECO:0000256" key="6">
    <source>
        <dbReference type="ARBA" id="ARBA00022692"/>
    </source>
</evidence>
<feature type="transmembrane region" description="Helical" evidence="11">
    <location>
        <begin position="21"/>
        <end position="44"/>
    </location>
</feature>
<organism evidence="14 15">
    <name type="scientific">Kibdelosporangium aridum</name>
    <dbReference type="NCBI Taxonomy" id="2030"/>
    <lineage>
        <taxon>Bacteria</taxon>
        <taxon>Bacillati</taxon>
        <taxon>Actinomycetota</taxon>
        <taxon>Actinomycetes</taxon>
        <taxon>Pseudonocardiales</taxon>
        <taxon>Pseudonocardiaceae</taxon>
        <taxon>Kibdelosporangium</taxon>
    </lineage>
</organism>
<dbReference type="Pfam" id="PF00528">
    <property type="entry name" value="BPD_transp_1"/>
    <property type="match status" value="1"/>
</dbReference>
<dbReference type="InterPro" id="IPR035906">
    <property type="entry name" value="MetI-like_sf"/>
</dbReference>
<feature type="domain" description="ABC transmembrane type-1" evidence="13">
    <location>
        <begin position="81"/>
        <end position="271"/>
    </location>
</feature>
<dbReference type="Gene3D" id="3.40.50.300">
    <property type="entry name" value="P-loop containing nucleotide triphosphate hydrolases"/>
    <property type="match status" value="1"/>
</dbReference>
<dbReference type="GO" id="GO:0055085">
    <property type="term" value="P:transmembrane transport"/>
    <property type="evidence" value="ECO:0007669"/>
    <property type="project" value="InterPro"/>
</dbReference>
<accession>A0A428YYY9</accession>
<keyword evidence="10 11" id="KW-0472">Membrane</keyword>
<dbReference type="FunFam" id="3.40.50.300:FF:000016">
    <property type="entry name" value="Oligopeptide ABC transporter ATP-binding component"/>
    <property type="match status" value="1"/>
</dbReference>
<dbReference type="CDD" id="cd03257">
    <property type="entry name" value="ABC_NikE_OppD_transporters"/>
    <property type="match status" value="1"/>
</dbReference>
<comment type="similarity">
    <text evidence="3">Belongs to the ABC transporter superfamily.</text>
</comment>
<feature type="transmembrane region" description="Helical" evidence="11">
    <location>
        <begin position="249"/>
        <end position="270"/>
    </location>
</feature>
<dbReference type="GO" id="GO:0005524">
    <property type="term" value="F:ATP binding"/>
    <property type="evidence" value="ECO:0007669"/>
    <property type="project" value="UniProtKB-KW"/>
</dbReference>
<dbReference type="GO" id="GO:0016887">
    <property type="term" value="F:ATP hydrolysis activity"/>
    <property type="evidence" value="ECO:0007669"/>
    <property type="project" value="InterPro"/>
</dbReference>
<evidence type="ECO:0000256" key="9">
    <source>
        <dbReference type="ARBA" id="ARBA00022989"/>
    </source>
</evidence>
<feature type="transmembrane region" description="Helical" evidence="11">
    <location>
        <begin position="120"/>
        <end position="138"/>
    </location>
</feature>
<dbReference type="Pfam" id="PF00005">
    <property type="entry name" value="ABC_tran"/>
    <property type="match status" value="1"/>
</dbReference>
<feature type="transmembrane region" description="Helical" evidence="11">
    <location>
        <begin position="194"/>
        <end position="216"/>
    </location>
</feature>
<evidence type="ECO:0000259" key="12">
    <source>
        <dbReference type="PROSITE" id="PS50893"/>
    </source>
</evidence>
<dbReference type="InterPro" id="IPR003593">
    <property type="entry name" value="AAA+_ATPase"/>
</dbReference>
<dbReference type="SMART" id="SM00382">
    <property type="entry name" value="AAA"/>
    <property type="match status" value="1"/>
</dbReference>
<dbReference type="InterPro" id="IPR003439">
    <property type="entry name" value="ABC_transporter-like_ATP-bd"/>
</dbReference>
<evidence type="ECO:0000256" key="1">
    <source>
        <dbReference type="ARBA" id="ARBA00004141"/>
    </source>
</evidence>
<evidence type="ECO:0000256" key="11">
    <source>
        <dbReference type="RuleBase" id="RU363032"/>
    </source>
</evidence>
<keyword evidence="4 11" id="KW-0813">Transport</keyword>
<protein>
    <submittedName>
        <fullName evidence="14">ABC transporter</fullName>
    </submittedName>
</protein>
<proteinExistence type="inferred from homology"/>
<feature type="transmembrane region" description="Helical" evidence="11">
    <location>
        <begin position="144"/>
        <end position="163"/>
    </location>
</feature>
<evidence type="ECO:0000256" key="10">
    <source>
        <dbReference type="ARBA" id="ARBA00023136"/>
    </source>
</evidence>
<dbReference type="PROSITE" id="PS50928">
    <property type="entry name" value="ABC_TM1"/>
    <property type="match status" value="1"/>
</dbReference>
<comment type="similarity">
    <text evidence="11">Belongs to the binding-protein-dependent transport system permease family.</text>
</comment>
<keyword evidence="7" id="KW-0547">Nucleotide-binding</keyword>
<sequence>MRPGLTKRLSDPGIRFRRLSLSSWISLAVIVLLALVAALAPVIAGHDPYLTGAAVDGPSGDHWFGTDSSGRDIFSRVVYGTRWSLAVGLGAIALALVAGTLIGAFAATTRRRAGEAIMRVLDVIMAFPGIALAAVLVAVFGRGLLVLILALGFLYMPSIARVVRANVMAQYSEDYVAAERIIGAKRPYILIKHVAVNCAAPILVFCTVMVADAIVFEASLSFIGAGIQQPDPSWGSVLSNGKELVLTGGWWATLFPGLMILVTVLSLNVLSEGISDAWARPSARRVKAGQAAKAVAMAEEPTEIKPLAGLHEAGERLALQARDLSGRETMLAVENLTISFPDRHNGVNVVDGVSFSVRSGEVLGLIGESGCGKSLTSLAIMGLLPGNAQTTGQIRFDQKDLLALTSKQRRRYLGHDIAMIYQDALSSLNPAMTIRSQLKQFTKRGGTRTPEELLELVNLDPERTLRSYPHELSGGQRQRVLIAMALSRSPKLIVADEPTTALDVTVQAQIVKLLLRLQEELGFALILVSHDLALVSEVADRVVVMYGGQVAEMGSIAQIVGAPQHHYTRGLLSAVLSLEENEARLTQIKGVVPAPADFEPGCRFSDRCPAARAICHSEAPPKLGDANHLVVCHFPAEVRTHERACERIIDTVPGSCSTINHSGSNA</sequence>
<gene>
    <name evidence="14" type="ORF">DMH04_37030</name>
</gene>
<feature type="transmembrane region" description="Helical" evidence="11">
    <location>
        <begin position="83"/>
        <end position="108"/>
    </location>
</feature>
<dbReference type="InterPro" id="IPR017871">
    <property type="entry name" value="ABC_transporter-like_CS"/>
</dbReference>
<evidence type="ECO:0000256" key="4">
    <source>
        <dbReference type="ARBA" id="ARBA00022448"/>
    </source>
</evidence>
<dbReference type="GO" id="GO:0005886">
    <property type="term" value="C:plasma membrane"/>
    <property type="evidence" value="ECO:0007669"/>
    <property type="project" value="UniProtKB-SubCell"/>
</dbReference>
<comment type="caution">
    <text evidence="14">The sequence shown here is derived from an EMBL/GenBank/DDBJ whole genome shotgun (WGS) entry which is preliminary data.</text>
</comment>
<evidence type="ECO:0000256" key="2">
    <source>
        <dbReference type="ARBA" id="ARBA00004202"/>
    </source>
</evidence>
<dbReference type="PANTHER" id="PTHR43297:SF2">
    <property type="entry name" value="DIPEPTIDE TRANSPORT ATP-BINDING PROTEIN DPPD"/>
    <property type="match status" value="1"/>
</dbReference>
<dbReference type="InterPro" id="IPR013563">
    <property type="entry name" value="Oligopep_ABC_C"/>
</dbReference>
<dbReference type="Pfam" id="PF08352">
    <property type="entry name" value="oligo_HPY"/>
    <property type="match status" value="1"/>
</dbReference>
<dbReference type="OrthoDB" id="3327300at2"/>
<evidence type="ECO:0000256" key="5">
    <source>
        <dbReference type="ARBA" id="ARBA00022475"/>
    </source>
</evidence>
<dbReference type="EMBL" id="QHKI01000045">
    <property type="protein sequence ID" value="RSM75918.1"/>
    <property type="molecule type" value="Genomic_DNA"/>
</dbReference>
<keyword evidence="9 11" id="KW-1133">Transmembrane helix</keyword>